<reference evidence="2" key="2">
    <citation type="journal article" date="2015" name="Data Brief">
        <title>Shoot transcriptome of the giant reed, Arundo donax.</title>
        <authorList>
            <person name="Barrero R.A."/>
            <person name="Guerrero F.D."/>
            <person name="Moolhuijzen P."/>
            <person name="Goolsby J.A."/>
            <person name="Tidwell J."/>
            <person name="Bellgard S.E."/>
            <person name="Bellgard M.I."/>
        </authorList>
    </citation>
    <scope>NUCLEOTIDE SEQUENCE</scope>
    <source>
        <tissue evidence="2">Shoot tissue taken approximately 20 cm above the soil surface</tissue>
    </source>
</reference>
<organism evidence="2">
    <name type="scientific">Arundo donax</name>
    <name type="common">Giant reed</name>
    <name type="synonym">Donax arundinaceus</name>
    <dbReference type="NCBI Taxonomy" id="35708"/>
    <lineage>
        <taxon>Eukaryota</taxon>
        <taxon>Viridiplantae</taxon>
        <taxon>Streptophyta</taxon>
        <taxon>Embryophyta</taxon>
        <taxon>Tracheophyta</taxon>
        <taxon>Spermatophyta</taxon>
        <taxon>Magnoliopsida</taxon>
        <taxon>Liliopsida</taxon>
        <taxon>Poales</taxon>
        <taxon>Poaceae</taxon>
        <taxon>PACMAD clade</taxon>
        <taxon>Arundinoideae</taxon>
        <taxon>Arundineae</taxon>
        <taxon>Arundo</taxon>
    </lineage>
</organism>
<name>A0A0A9G278_ARUDO</name>
<reference evidence="2" key="1">
    <citation type="submission" date="2014-09" db="EMBL/GenBank/DDBJ databases">
        <authorList>
            <person name="Magalhaes I.L.F."/>
            <person name="Oliveira U."/>
            <person name="Santos F.R."/>
            <person name="Vidigal T.H.D.A."/>
            <person name="Brescovit A.D."/>
            <person name="Santos A.J."/>
        </authorList>
    </citation>
    <scope>NUCLEOTIDE SEQUENCE</scope>
    <source>
        <tissue evidence="2">Shoot tissue taken approximately 20 cm above the soil surface</tissue>
    </source>
</reference>
<sequence length="58" mass="6621">MNKIHYFTSLESAQTVTKGSPKGKSKYAVFLFLIFSVFSIMITVLHGNVQFHPHLKHN</sequence>
<keyword evidence="1" id="KW-0472">Membrane</keyword>
<dbReference type="EMBL" id="GBRH01181270">
    <property type="protein sequence ID" value="JAE16626.1"/>
    <property type="molecule type" value="Transcribed_RNA"/>
</dbReference>
<feature type="transmembrane region" description="Helical" evidence="1">
    <location>
        <begin position="27"/>
        <end position="49"/>
    </location>
</feature>
<evidence type="ECO:0000313" key="2">
    <source>
        <dbReference type="EMBL" id="JAE16626.1"/>
    </source>
</evidence>
<keyword evidence="1" id="KW-0812">Transmembrane</keyword>
<dbReference type="AlphaFoldDB" id="A0A0A9G278"/>
<evidence type="ECO:0000256" key="1">
    <source>
        <dbReference type="SAM" id="Phobius"/>
    </source>
</evidence>
<protein>
    <submittedName>
        <fullName evidence="2">Uncharacterized protein</fullName>
    </submittedName>
</protein>
<accession>A0A0A9G278</accession>
<proteinExistence type="predicted"/>
<keyword evidence="1" id="KW-1133">Transmembrane helix</keyword>